<evidence type="ECO:0000256" key="3">
    <source>
        <dbReference type="RuleBase" id="RU363013"/>
    </source>
</evidence>
<keyword evidence="2 3" id="KW-0413">Isomerase</keyword>
<dbReference type="SUPFAM" id="SSF51351">
    <property type="entry name" value="Triosephosphate isomerase (TIM)"/>
    <property type="match status" value="1"/>
</dbReference>
<evidence type="ECO:0000313" key="5">
    <source>
        <dbReference type="Proteomes" id="UP000823633"/>
    </source>
</evidence>
<reference evidence="4" key="1">
    <citation type="submission" date="2020-10" db="EMBL/GenBank/DDBJ databases">
        <authorList>
            <person name="Gilroy R."/>
        </authorList>
    </citation>
    <scope>NUCLEOTIDE SEQUENCE</scope>
    <source>
        <strain evidence="4">11167</strain>
    </source>
</reference>
<proteinExistence type="inferred from homology"/>
<dbReference type="EC" id="5.3.1.1" evidence="3"/>
<keyword evidence="3" id="KW-0324">Glycolysis</keyword>
<comment type="caution">
    <text evidence="4">The sequence shown here is derived from an EMBL/GenBank/DDBJ whole genome shotgun (WGS) entry which is preliminary data.</text>
</comment>
<dbReference type="InterPro" id="IPR013785">
    <property type="entry name" value="Aldolase_TIM"/>
</dbReference>
<dbReference type="EMBL" id="JADIMU010000067">
    <property type="protein sequence ID" value="MBO8444022.1"/>
    <property type="molecule type" value="Genomic_DNA"/>
</dbReference>
<dbReference type="GO" id="GO:0004807">
    <property type="term" value="F:triose-phosphate isomerase activity"/>
    <property type="evidence" value="ECO:0007669"/>
    <property type="project" value="UniProtKB-EC"/>
</dbReference>
<reference evidence="4" key="2">
    <citation type="journal article" date="2021" name="PeerJ">
        <title>Extensive microbial diversity within the chicken gut microbiome revealed by metagenomics and culture.</title>
        <authorList>
            <person name="Gilroy R."/>
            <person name="Ravi A."/>
            <person name="Getino M."/>
            <person name="Pursley I."/>
            <person name="Horton D.L."/>
            <person name="Alikhan N.F."/>
            <person name="Baker D."/>
            <person name="Gharbi K."/>
            <person name="Hall N."/>
            <person name="Watson M."/>
            <person name="Adriaenssens E.M."/>
            <person name="Foster-Nyarko E."/>
            <person name="Jarju S."/>
            <person name="Secka A."/>
            <person name="Antonio M."/>
            <person name="Oren A."/>
            <person name="Chaudhuri R.R."/>
            <person name="La Ragione R."/>
            <person name="Hildebrand F."/>
            <person name="Pallen M.J."/>
        </authorList>
    </citation>
    <scope>NUCLEOTIDE SEQUENCE</scope>
    <source>
        <strain evidence="4">11167</strain>
    </source>
</reference>
<sequence length="284" mass="31062">MRRQHIFVNFKRFDVPHTLGGVNRGQVRDWASSIVAQCLPTLSGYDSQAVRFAMYFPESQLFGALDAVASSPVLEVGCQGVHHADVSVGGNFGAFTTLRPAAAMAAMGVKSTIIGHCEERNDKRYLVELAGGEASPLVDRILNDEVLCAHERGLSVLFCVGERAEEVERWDEVIRTQLQEGLKGADLDRVTIAYEPVWSIGPGRTPAGKDYITKVARLVKRTLGDVPVVYGGGLKEENAEMLASIDEIDGGLVALTRFSGEIGFYSDEFLNIVRLYLGRKAKED</sequence>
<comment type="similarity">
    <text evidence="1 3">Belongs to the triosephosphate isomerase family.</text>
</comment>
<evidence type="ECO:0000256" key="1">
    <source>
        <dbReference type="ARBA" id="ARBA00007422"/>
    </source>
</evidence>
<dbReference type="InterPro" id="IPR000652">
    <property type="entry name" value="Triosephosphate_isomerase"/>
</dbReference>
<accession>A0A9D9EB40</accession>
<gene>
    <name evidence="4" type="ORF">IAC42_09770</name>
</gene>
<dbReference type="CDD" id="cd00311">
    <property type="entry name" value="TIM"/>
    <property type="match status" value="1"/>
</dbReference>
<comment type="subcellular location">
    <subcellularLocation>
        <location evidence="3">Cytoplasm</location>
    </subcellularLocation>
</comment>
<dbReference type="Pfam" id="PF00121">
    <property type="entry name" value="TIM"/>
    <property type="match status" value="1"/>
</dbReference>
<dbReference type="PANTHER" id="PTHR21139">
    <property type="entry name" value="TRIOSEPHOSPHATE ISOMERASE"/>
    <property type="match status" value="1"/>
</dbReference>
<dbReference type="GO" id="GO:0006096">
    <property type="term" value="P:glycolytic process"/>
    <property type="evidence" value="ECO:0007669"/>
    <property type="project" value="UniProtKB-KW"/>
</dbReference>
<dbReference type="PANTHER" id="PTHR21139:SF42">
    <property type="entry name" value="TRIOSEPHOSPHATE ISOMERASE"/>
    <property type="match status" value="1"/>
</dbReference>
<organism evidence="4 5">
    <name type="scientific">Candidatus Aphodenecus pullistercoris</name>
    <dbReference type="NCBI Taxonomy" id="2840669"/>
    <lineage>
        <taxon>Bacteria</taxon>
        <taxon>Pseudomonadati</taxon>
        <taxon>Spirochaetota</taxon>
        <taxon>Spirochaetia</taxon>
        <taxon>Spirochaetales</taxon>
        <taxon>Candidatus Aphodenecus</taxon>
    </lineage>
</organism>
<evidence type="ECO:0000313" key="4">
    <source>
        <dbReference type="EMBL" id="MBO8444022.1"/>
    </source>
</evidence>
<dbReference type="Proteomes" id="UP000823633">
    <property type="component" value="Unassembled WGS sequence"/>
</dbReference>
<dbReference type="AlphaFoldDB" id="A0A9D9EB40"/>
<dbReference type="GO" id="GO:0006094">
    <property type="term" value="P:gluconeogenesis"/>
    <property type="evidence" value="ECO:0007669"/>
    <property type="project" value="UniProtKB-KW"/>
</dbReference>
<dbReference type="GO" id="GO:0019563">
    <property type="term" value="P:glycerol catabolic process"/>
    <property type="evidence" value="ECO:0007669"/>
    <property type="project" value="TreeGrafter"/>
</dbReference>
<keyword evidence="3" id="KW-0312">Gluconeogenesis</keyword>
<dbReference type="Gene3D" id="3.20.20.70">
    <property type="entry name" value="Aldolase class I"/>
    <property type="match status" value="1"/>
</dbReference>
<keyword evidence="3" id="KW-0963">Cytoplasm</keyword>
<comment type="pathway">
    <text evidence="3">Carbohydrate biosynthesis; gluconeogenesis.</text>
</comment>
<dbReference type="InterPro" id="IPR035990">
    <property type="entry name" value="TIM_sf"/>
</dbReference>
<comment type="subunit">
    <text evidence="3">Homodimer.</text>
</comment>
<comment type="pathway">
    <text evidence="3">Carbohydrate degradation; glycolysis; D-glyceraldehyde 3-phosphate from glycerone phosphate: step 1/1.</text>
</comment>
<comment type="catalytic activity">
    <reaction evidence="3">
        <text>D-glyceraldehyde 3-phosphate = dihydroxyacetone phosphate</text>
        <dbReference type="Rhea" id="RHEA:18585"/>
        <dbReference type="ChEBI" id="CHEBI:57642"/>
        <dbReference type="ChEBI" id="CHEBI:59776"/>
        <dbReference type="EC" id="5.3.1.1"/>
    </reaction>
</comment>
<name>A0A9D9EB40_9SPIR</name>
<dbReference type="GO" id="GO:0046166">
    <property type="term" value="P:glyceraldehyde-3-phosphate biosynthetic process"/>
    <property type="evidence" value="ECO:0007669"/>
    <property type="project" value="TreeGrafter"/>
</dbReference>
<dbReference type="PROSITE" id="PS51440">
    <property type="entry name" value="TIM_2"/>
    <property type="match status" value="1"/>
</dbReference>
<dbReference type="GO" id="GO:0005829">
    <property type="term" value="C:cytosol"/>
    <property type="evidence" value="ECO:0007669"/>
    <property type="project" value="TreeGrafter"/>
</dbReference>
<evidence type="ECO:0000256" key="2">
    <source>
        <dbReference type="ARBA" id="ARBA00023235"/>
    </source>
</evidence>
<protein>
    <recommendedName>
        <fullName evidence="3">Triosephosphate isomerase</fullName>
        <ecNumber evidence="3">5.3.1.1</ecNumber>
    </recommendedName>
</protein>